<evidence type="ECO:0000313" key="2">
    <source>
        <dbReference type="Proteomes" id="UP000499080"/>
    </source>
</evidence>
<dbReference type="OrthoDB" id="6421834at2759"/>
<organism evidence="1 2">
    <name type="scientific">Araneus ventricosus</name>
    <name type="common">Orbweaver spider</name>
    <name type="synonym">Epeira ventricosa</name>
    <dbReference type="NCBI Taxonomy" id="182803"/>
    <lineage>
        <taxon>Eukaryota</taxon>
        <taxon>Metazoa</taxon>
        <taxon>Ecdysozoa</taxon>
        <taxon>Arthropoda</taxon>
        <taxon>Chelicerata</taxon>
        <taxon>Arachnida</taxon>
        <taxon>Araneae</taxon>
        <taxon>Araneomorphae</taxon>
        <taxon>Entelegynae</taxon>
        <taxon>Araneoidea</taxon>
        <taxon>Araneidae</taxon>
        <taxon>Araneus</taxon>
    </lineage>
</organism>
<comment type="caution">
    <text evidence="1">The sequence shown here is derived from an EMBL/GenBank/DDBJ whole genome shotgun (WGS) entry which is preliminary data.</text>
</comment>
<evidence type="ECO:0000313" key="1">
    <source>
        <dbReference type="EMBL" id="GBM88934.1"/>
    </source>
</evidence>
<reference evidence="1 2" key="1">
    <citation type="journal article" date="2019" name="Sci. Rep.">
        <title>Orb-weaving spider Araneus ventricosus genome elucidates the spidroin gene catalogue.</title>
        <authorList>
            <person name="Kono N."/>
            <person name="Nakamura H."/>
            <person name="Ohtoshi R."/>
            <person name="Moran D.A.P."/>
            <person name="Shinohara A."/>
            <person name="Yoshida Y."/>
            <person name="Fujiwara M."/>
            <person name="Mori M."/>
            <person name="Tomita M."/>
            <person name="Arakawa K."/>
        </authorList>
    </citation>
    <scope>NUCLEOTIDE SEQUENCE [LARGE SCALE GENOMIC DNA]</scope>
</reference>
<sequence length="151" mass="16772">MALQSTWISREDGFSNFRPHHAKFHRIFALTKGFGTVRPKFARSGVIVNVQLKADNPSSTQLSGIESALHDYCESADKLQEILKNLGDPAPEVEAFWRAYNADEASAFARQLPPDVGRLLLDVSEKMADQLFNKLSGSGRSFHGILIRPVC</sequence>
<dbReference type="EMBL" id="BGPR01267365">
    <property type="protein sequence ID" value="GBM88934.1"/>
    <property type="molecule type" value="Genomic_DNA"/>
</dbReference>
<dbReference type="Proteomes" id="UP000499080">
    <property type="component" value="Unassembled WGS sequence"/>
</dbReference>
<name>A0A4Y2JG51_ARAVE</name>
<keyword evidence="2" id="KW-1185">Reference proteome</keyword>
<proteinExistence type="predicted"/>
<protein>
    <submittedName>
        <fullName evidence="1">Uncharacterized protein</fullName>
    </submittedName>
</protein>
<dbReference type="AlphaFoldDB" id="A0A4Y2JG51"/>
<accession>A0A4Y2JG51</accession>
<gene>
    <name evidence="1" type="ORF">AVEN_108468_1</name>
</gene>